<dbReference type="WBParaSite" id="SMUV_0000199801-mRNA-1">
    <property type="protein sequence ID" value="SMUV_0000199801-mRNA-1"/>
    <property type="gene ID" value="SMUV_0000199801"/>
</dbReference>
<accession>A0A0N5ACW8</accession>
<evidence type="ECO:0000313" key="3">
    <source>
        <dbReference type="WBParaSite" id="SMUV_0000199801-mRNA-1"/>
    </source>
</evidence>
<protein>
    <submittedName>
        <fullName evidence="3">DB domain-containing protein</fullName>
    </submittedName>
</protein>
<name>A0A0N5ACW8_9BILA</name>
<keyword evidence="1" id="KW-0732">Signal</keyword>
<dbReference type="AlphaFoldDB" id="A0A0N5ACW8"/>
<reference evidence="3" key="1">
    <citation type="submission" date="2017-02" db="UniProtKB">
        <authorList>
            <consortium name="WormBaseParasite"/>
        </authorList>
    </citation>
    <scope>IDENTIFICATION</scope>
</reference>
<sequence>MDLFMLSLRLAAYFRVAKDCCGTEMSCCYHQFIAQKPIELCFAEGDNQWRNATICAEKALNTSKSVQDDLDICCYYLTPEECKLDCLRSLRAPTLDGNAKMSFTERCEQYSTTANPFSCVARRQTLAHECFPNCLRLGRKYNPLEDCPGLKENDDWCIGDEVPRSEIPIAKT</sequence>
<feature type="chain" id="PRO_5005892944" evidence="1">
    <location>
        <begin position="18"/>
        <end position="172"/>
    </location>
</feature>
<organism evidence="2 3">
    <name type="scientific">Syphacia muris</name>
    <dbReference type="NCBI Taxonomy" id="451379"/>
    <lineage>
        <taxon>Eukaryota</taxon>
        <taxon>Metazoa</taxon>
        <taxon>Ecdysozoa</taxon>
        <taxon>Nematoda</taxon>
        <taxon>Chromadorea</taxon>
        <taxon>Rhabditida</taxon>
        <taxon>Spirurina</taxon>
        <taxon>Oxyuridomorpha</taxon>
        <taxon>Oxyuroidea</taxon>
        <taxon>Oxyuridae</taxon>
        <taxon>Syphacia</taxon>
    </lineage>
</organism>
<dbReference type="Proteomes" id="UP000046393">
    <property type="component" value="Unplaced"/>
</dbReference>
<keyword evidence="2" id="KW-1185">Reference proteome</keyword>
<feature type="signal peptide" evidence="1">
    <location>
        <begin position="1"/>
        <end position="17"/>
    </location>
</feature>
<evidence type="ECO:0000256" key="1">
    <source>
        <dbReference type="SAM" id="SignalP"/>
    </source>
</evidence>
<evidence type="ECO:0000313" key="2">
    <source>
        <dbReference type="Proteomes" id="UP000046393"/>
    </source>
</evidence>
<proteinExistence type="predicted"/>